<dbReference type="InterPro" id="IPR038765">
    <property type="entry name" value="Papain-like_cys_pep_sf"/>
</dbReference>
<dbReference type="OrthoDB" id="9804872at2"/>
<organism evidence="3 4">
    <name type="scientific">Thioalkalivibrio sulfidiphilus (strain HL-EbGR7)</name>
    <dbReference type="NCBI Taxonomy" id="396588"/>
    <lineage>
        <taxon>Bacteria</taxon>
        <taxon>Pseudomonadati</taxon>
        <taxon>Pseudomonadota</taxon>
        <taxon>Gammaproteobacteria</taxon>
        <taxon>Chromatiales</taxon>
        <taxon>Ectothiorhodospiraceae</taxon>
        <taxon>Thioalkalivibrio</taxon>
    </lineage>
</organism>
<dbReference type="InterPro" id="IPR025403">
    <property type="entry name" value="TgpA-like_C"/>
</dbReference>
<proteinExistence type="predicted"/>
<feature type="transmembrane region" description="Helical" evidence="1">
    <location>
        <begin position="162"/>
        <end position="183"/>
    </location>
</feature>
<dbReference type="AlphaFoldDB" id="B8GRL9"/>
<name>B8GRL9_THISH</name>
<evidence type="ECO:0000313" key="4">
    <source>
        <dbReference type="Proteomes" id="UP000002383"/>
    </source>
</evidence>
<dbReference type="Pfam" id="PF11992">
    <property type="entry name" value="TgpA_N"/>
    <property type="match status" value="1"/>
</dbReference>
<dbReference type="SUPFAM" id="SSF54001">
    <property type="entry name" value="Cysteine proteinases"/>
    <property type="match status" value="1"/>
</dbReference>
<keyword evidence="4" id="KW-1185">Reference proteome</keyword>
<keyword evidence="1" id="KW-0472">Membrane</keyword>
<dbReference type="Pfam" id="PF13559">
    <property type="entry name" value="DUF4129"/>
    <property type="match status" value="1"/>
</dbReference>
<dbReference type="Pfam" id="PF01841">
    <property type="entry name" value="Transglut_core"/>
    <property type="match status" value="1"/>
</dbReference>
<evidence type="ECO:0000259" key="2">
    <source>
        <dbReference type="SMART" id="SM00460"/>
    </source>
</evidence>
<dbReference type="RefSeq" id="WP_012638056.1">
    <property type="nucleotide sequence ID" value="NC_011901.1"/>
</dbReference>
<dbReference type="Proteomes" id="UP000002383">
    <property type="component" value="Chromosome"/>
</dbReference>
<reference evidence="3 4" key="1">
    <citation type="journal article" date="2011" name="Stand. Genomic Sci.">
        <title>Complete genome sequence of 'Thioalkalivibrio sulfidophilus' HL-EbGr7.</title>
        <authorList>
            <person name="Muyzer G."/>
            <person name="Sorokin D.Y."/>
            <person name="Mavromatis K."/>
            <person name="Lapidus A."/>
            <person name="Clum A."/>
            <person name="Ivanova N."/>
            <person name="Pati A."/>
            <person name="d'Haeseleer P."/>
            <person name="Woyke T."/>
            <person name="Kyrpides N.C."/>
        </authorList>
    </citation>
    <scope>NUCLEOTIDE SEQUENCE [LARGE SCALE GENOMIC DNA]</scope>
    <source>
        <strain evidence="3 4">HL-EbGR7</strain>
    </source>
</reference>
<feature type="transmembrane region" description="Helical" evidence="1">
    <location>
        <begin position="107"/>
        <end position="125"/>
    </location>
</feature>
<dbReference type="KEGG" id="tgr:Tgr7_1489"/>
<dbReference type="InterPro" id="IPR002931">
    <property type="entry name" value="Transglutaminase-like"/>
</dbReference>
<dbReference type="EMBL" id="CP001339">
    <property type="protein sequence ID" value="ACL72573.1"/>
    <property type="molecule type" value="Genomic_DNA"/>
</dbReference>
<dbReference type="InterPro" id="IPR052901">
    <property type="entry name" value="Bact_TGase-like"/>
</dbReference>
<protein>
    <submittedName>
        <fullName evidence="3">Transglutaminase domain-containing protein</fullName>
    </submittedName>
</protein>
<dbReference type="HOGENOM" id="CLU_012397_0_0_6"/>
<evidence type="ECO:0000313" key="3">
    <source>
        <dbReference type="EMBL" id="ACL72573.1"/>
    </source>
</evidence>
<dbReference type="SMART" id="SM00460">
    <property type="entry name" value="TGc"/>
    <property type="match status" value="1"/>
</dbReference>
<gene>
    <name evidence="3" type="ordered locus">Tgr7_1489</name>
</gene>
<feature type="transmembrane region" description="Helical" evidence="1">
    <location>
        <begin position="57"/>
        <end position="76"/>
    </location>
</feature>
<feature type="transmembrane region" description="Helical" evidence="1">
    <location>
        <begin position="131"/>
        <end position="150"/>
    </location>
</feature>
<feature type="transmembrane region" description="Helical" evidence="1">
    <location>
        <begin position="557"/>
        <end position="578"/>
    </location>
</feature>
<sequence>MSRLSHAPPSQGALAWVSLALAVVLLPHLLNQPAWVVGLALLAVAWRHAGARGRLPLPGRWLLVLMAIAATAGVLFSQGTLFGRDAGVSLLIIMTGLKMLETRTHRDAMLSIFLGYFVVITHFFYSQEMPVVAYLIVAMLVTTMALIRLNAADTPPTLREQLGLAGLMLLQALPVMLILFLLFPRLPGPLWGMPQESSSASTGLSDSMSPGSISDLLQSNATAFRVTFPDNTPPPPNQRYWRALVFNTYDGRTWRGSFPPLDTPDPTPADTSELRSYSIMLEPHNQRWLIALETPVEAPSGARLTPDYVLSSTRPVLRVETYQLRAATGHAMETELIPARRRQALQLPGDAPGARARALAEQWRTEEEHPEAIVQRALQHFNQEPFRYTLSPPRLPRDPVDEFLFDTRAGFCEHYAGSFVFLMRAAGIPARVVTGYQGGEWIRTGDYLLVRQSDAHAWAEVWLEDRGWVRVDPTAAVAPERIELGIRAALSAEADLPDFLRQREGMGLGLMALRFQLEYWRDLADYYWNGWVLGFGPEKQRELLEHLGLGWLDWRGITALMVALLAFTAGVFTLAFLWRNRRPQKDPLARLYQRFAQRMTRLGIPPLPHEGPRDFTRRVARERPELHEAVAAFTRTYEALRYGSDPDPDQFSTLRQALRGLS</sequence>
<accession>B8GRL9</accession>
<dbReference type="PANTHER" id="PTHR42736">
    <property type="entry name" value="PROTEIN-GLUTAMINE GAMMA-GLUTAMYLTRANSFERASE"/>
    <property type="match status" value="1"/>
</dbReference>
<keyword evidence="1" id="KW-0812">Transmembrane</keyword>
<keyword evidence="1" id="KW-1133">Transmembrane helix</keyword>
<feature type="transmembrane region" description="Helical" evidence="1">
    <location>
        <begin position="34"/>
        <end position="50"/>
    </location>
</feature>
<dbReference type="STRING" id="396588.Tgr7_1489"/>
<evidence type="ECO:0000256" key="1">
    <source>
        <dbReference type="SAM" id="Phobius"/>
    </source>
</evidence>
<dbReference type="PANTHER" id="PTHR42736:SF1">
    <property type="entry name" value="PROTEIN-GLUTAMINE GAMMA-GLUTAMYLTRANSFERASE"/>
    <property type="match status" value="1"/>
</dbReference>
<dbReference type="Gene3D" id="3.10.620.30">
    <property type="match status" value="1"/>
</dbReference>
<dbReference type="eggNOG" id="COG1305">
    <property type="taxonomic scope" value="Bacteria"/>
</dbReference>
<dbReference type="InterPro" id="IPR021878">
    <property type="entry name" value="TgpA_N"/>
</dbReference>
<feature type="domain" description="Transglutaminase-like" evidence="2">
    <location>
        <begin position="404"/>
        <end position="475"/>
    </location>
</feature>